<dbReference type="Pfam" id="PF00296">
    <property type="entry name" value="Bac_luciferase"/>
    <property type="match status" value="1"/>
</dbReference>
<organism evidence="6 7">
    <name type="scientific">Microbacterium immunditiarum</name>
    <dbReference type="NCBI Taxonomy" id="337480"/>
    <lineage>
        <taxon>Bacteria</taxon>
        <taxon>Bacillati</taxon>
        <taxon>Actinomycetota</taxon>
        <taxon>Actinomycetes</taxon>
        <taxon>Micrococcales</taxon>
        <taxon>Microbacteriaceae</taxon>
        <taxon>Microbacterium</taxon>
    </lineage>
</organism>
<dbReference type="InterPro" id="IPR011251">
    <property type="entry name" value="Luciferase-like_dom"/>
</dbReference>
<comment type="caution">
    <text evidence="6">The sequence shown here is derived from an EMBL/GenBank/DDBJ whole genome shotgun (WGS) entry which is preliminary data.</text>
</comment>
<evidence type="ECO:0000256" key="1">
    <source>
        <dbReference type="ARBA" id="ARBA00022630"/>
    </source>
</evidence>
<name>A0A7Y9GTV8_9MICO</name>
<dbReference type="PANTHER" id="PTHR42847">
    <property type="entry name" value="ALKANESULFONATE MONOOXYGENASE"/>
    <property type="match status" value="1"/>
</dbReference>
<dbReference type="Proteomes" id="UP000576969">
    <property type="component" value="Unassembled WGS sequence"/>
</dbReference>
<dbReference type="GO" id="GO:0004497">
    <property type="term" value="F:monooxygenase activity"/>
    <property type="evidence" value="ECO:0007669"/>
    <property type="project" value="UniProtKB-KW"/>
</dbReference>
<dbReference type="GO" id="GO:0016705">
    <property type="term" value="F:oxidoreductase activity, acting on paired donors, with incorporation or reduction of molecular oxygen"/>
    <property type="evidence" value="ECO:0007669"/>
    <property type="project" value="InterPro"/>
</dbReference>
<keyword evidence="4 6" id="KW-0503">Monooxygenase</keyword>
<evidence type="ECO:0000256" key="4">
    <source>
        <dbReference type="ARBA" id="ARBA00023033"/>
    </source>
</evidence>
<keyword evidence="1" id="KW-0285">Flavoprotein</keyword>
<dbReference type="InterPro" id="IPR036661">
    <property type="entry name" value="Luciferase-like_sf"/>
</dbReference>
<keyword evidence="2" id="KW-0288">FMN</keyword>
<keyword evidence="7" id="KW-1185">Reference proteome</keyword>
<sequence>MAMMPKKRRIDDQMRFGLMWPNTKSQNVTSGTVAAANPNPLDVGVHQALARTVERVGFDYAFFADTYAANAPANIAAGHGEPRIYAPLWAPVVMLATEHLGVVTTLHTRYLPAAVIARIGSNLDAISNGRWAWNAVPGVKAGESALFGGDDVPDERRYDQARESIAAVKALWAAGVGEKVEFHGEFVDVAGTMAGPVPVQAMPPIFNPGVSPAGIETIAGHCDFGFTAVVDDVEIVRAQVENVAAAAEAAGREPGAVQVAGSISIVLGDTEEEAQERYQWFLDAVDVEAGAGFAKFFLANSATYAKLLEGLPWDEQIRRIGVGAGSSVLVGTSETVAEQLAGIQRETGLKNFLLTPFLWAPEEIARLEGVFSALAERGVWTPPSERGWSW</sequence>
<evidence type="ECO:0000313" key="6">
    <source>
        <dbReference type="EMBL" id="NYE21545.1"/>
    </source>
</evidence>
<dbReference type="InterPro" id="IPR050172">
    <property type="entry name" value="SsuD_RutA_monooxygenase"/>
</dbReference>
<evidence type="ECO:0000259" key="5">
    <source>
        <dbReference type="Pfam" id="PF00296"/>
    </source>
</evidence>
<gene>
    <name evidence="6" type="ORF">BJ991_003573</name>
</gene>
<accession>A0A7Y9GTV8</accession>
<dbReference type="PANTHER" id="PTHR42847:SF4">
    <property type="entry name" value="ALKANESULFONATE MONOOXYGENASE-RELATED"/>
    <property type="match status" value="1"/>
</dbReference>
<proteinExistence type="predicted"/>
<dbReference type="AlphaFoldDB" id="A0A7Y9GTV8"/>
<evidence type="ECO:0000256" key="3">
    <source>
        <dbReference type="ARBA" id="ARBA00023002"/>
    </source>
</evidence>
<feature type="domain" description="Luciferase-like" evidence="5">
    <location>
        <begin position="14"/>
        <end position="348"/>
    </location>
</feature>
<dbReference type="EMBL" id="JACCBV010000001">
    <property type="protein sequence ID" value="NYE21545.1"/>
    <property type="molecule type" value="Genomic_DNA"/>
</dbReference>
<dbReference type="RefSeq" id="WP_179492249.1">
    <property type="nucleotide sequence ID" value="NZ_JACCBV010000001.1"/>
</dbReference>
<keyword evidence="3" id="KW-0560">Oxidoreductase</keyword>
<protein>
    <submittedName>
        <fullName evidence="6">Alkanesulfonate monooxygenase SsuD/methylene tetrahydromethanopterin reductase-like flavin-dependent oxidoreductase (Luciferase family)</fullName>
    </submittedName>
</protein>
<dbReference type="SUPFAM" id="SSF51679">
    <property type="entry name" value="Bacterial luciferase-like"/>
    <property type="match status" value="1"/>
</dbReference>
<reference evidence="6 7" key="1">
    <citation type="submission" date="2020-07" db="EMBL/GenBank/DDBJ databases">
        <title>Sequencing the genomes of 1000 actinobacteria strains.</title>
        <authorList>
            <person name="Klenk H.-P."/>
        </authorList>
    </citation>
    <scope>NUCLEOTIDE SEQUENCE [LARGE SCALE GENOMIC DNA]</scope>
    <source>
        <strain evidence="6 7">DSM 24662</strain>
    </source>
</reference>
<dbReference type="Gene3D" id="3.20.20.30">
    <property type="entry name" value="Luciferase-like domain"/>
    <property type="match status" value="1"/>
</dbReference>
<evidence type="ECO:0000313" key="7">
    <source>
        <dbReference type="Proteomes" id="UP000576969"/>
    </source>
</evidence>
<evidence type="ECO:0000256" key="2">
    <source>
        <dbReference type="ARBA" id="ARBA00022643"/>
    </source>
</evidence>